<sequence length="312" mass="31843">MEAKWLGIAAIAPISWGAGYYVTETFLPPDRPLFGAAVRALPFGLLLLAVRPGLLRGAWWWRTALLGALNFSAFFTLIFVASYRLPGGLASTITATAPIALMLMAWALAGERPHRASLAAAVVGVAGVALLVLRGGVAVDPIGVLASLGAVVVSSLGFVLVKTWRPPVELATFTAWQLVFGGLLLVPIALLVEGAPPALDARAVGGFAFLGLLGTDAAYAAWFSALRRLPAAAVSLVGLLNPVTGTVVGVALAGEAFGSTRLIGMVLVLGGALLGQPAVIEAVRRRRAAGPVPAAPVATGASTRGNSAFAEV</sequence>
<feature type="transmembrane region" description="Helical" evidence="7">
    <location>
        <begin position="89"/>
        <end position="109"/>
    </location>
</feature>
<keyword evidence="10" id="KW-1185">Reference proteome</keyword>
<feature type="transmembrane region" description="Helical" evidence="7">
    <location>
        <begin position="63"/>
        <end position="83"/>
    </location>
</feature>
<dbReference type="InterPro" id="IPR037185">
    <property type="entry name" value="EmrE-like"/>
</dbReference>
<keyword evidence="5 7" id="KW-0472">Membrane</keyword>
<protein>
    <submittedName>
        <fullName evidence="9">EamA family transporter</fullName>
    </submittedName>
</protein>
<dbReference type="PANTHER" id="PTHR32322:SF2">
    <property type="entry name" value="EAMA DOMAIN-CONTAINING PROTEIN"/>
    <property type="match status" value="1"/>
</dbReference>
<evidence type="ECO:0000256" key="4">
    <source>
        <dbReference type="ARBA" id="ARBA00022989"/>
    </source>
</evidence>
<feature type="transmembrane region" description="Helical" evidence="7">
    <location>
        <begin position="142"/>
        <end position="161"/>
    </location>
</feature>
<comment type="similarity">
    <text evidence="2">Belongs to the EamA transporter family.</text>
</comment>
<evidence type="ECO:0000256" key="7">
    <source>
        <dbReference type="SAM" id="Phobius"/>
    </source>
</evidence>
<feature type="transmembrane region" description="Helical" evidence="7">
    <location>
        <begin position="116"/>
        <end position="136"/>
    </location>
</feature>
<proteinExistence type="inferred from homology"/>
<feature type="domain" description="EamA" evidence="8">
    <location>
        <begin position="142"/>
        <end position="274"/>
    </location>
</feature>
<evidence type="ECO:0000256" key="2">
    <source>
        <dbReference type="ARBA" id="ARBA00007362"/>
    </source>
</evidence>
<feature type="transmembrane region" description="Helical" evidence="7">
    <location>
        <begin position="204"/>
        <end position="222"/>
    </location>
</feature>
<evidence type="ECO:0000256" key="6">
    <source>
        <dbReference type="SAM" id="MobiDB-lite"/>
    </source>
</evidence>
<dbReference type="Pfam" id="PF00892">
    <property type="entry name" value="EamA"/>
    <property type="match status" value="2"/>
</dbReference>
<evidence type="ECO:0000313" key="10">
    <source>
        <dbReference type="Proteomes" id="UP001500571"/>
    </source>
</evidence>
<organism evidence="9 10">
    <name type="scientific">Nocardioides panacihumi</name>
    <dbReference type="NCBI Taxonomy" id="400774"/>
    <lineage>
        <taxon>Bacteria</taxon>
        <taxon>Bacillati</taxon>
        <taxon>Actinomycetota</taxon>
        <taxon>Actinomycetes</taxon>
        <taxon>Propionibacteriales</taxon>
        <taxon>Nocardioidaceae</taxon>
        <taxon>Nocardioides</taxon>
    </lineage>
</organism>
<keyword evidence="4 7" id="KW-1133">Transmembrane helix</keyword>
<gene>
    <name evidence="9" type="ORF">GCM10009798_07650</name>
</gene>
<feature type="transmembrane region" description="Helical" evidence="7">
    <location>
        <begin position="33"/>
        <end position="51"/>
    </location>
</feature>
<dbReference type="RefSeq" id="WP_344042578.1">
    <property type="nucleotide sequence ID" value="NZ_BAAAPB010000001.1"/>
</dbReference>
<feature type="region of interest" description="Disordered" evidence="6">
    <location>
        <begin position="293"/>
        <end position="312"/>
    </location>
</feature>
<dbReference type="SUPFAM" id="SSF103481">
    <property type="entry name" value="Multidrug resistance efflux transporter EmrE"/>
    <property type="match status" value="2"/>
</dbReference>
<feature type="domain" description="EamA" evidence="8">
    <location>
        <begin position="5"/>
        <end position="132"/>
    </location>
</feature>
<evidence type="ECO:0000256" key="1">
    <source>
        <dbReference type="ARBA" id="ARBA00004141"/>
    </source>
</evidence>
<reference evidence="9 10" key="1">
    <citation type="journal article" date="2019" name="Int. J. Syst. Evol. Microbiol.">
        <title>The Global Catalogue of Microorganisms (GCM) 10K type strain sequencing project: providing services to taxonomists for standard genome sequencing and annotation.</title>
        <authorList>
            <consortium name="The Broad Institute Genomics Platform"/>
            <consortium name="The Broad Institute Genome Sequencing Center for Infectious Disease"/>
            <person name="Wu L."/>
            <person name="Ma J."/>
        </authorList>
    </citation>
    <scope>NUCLEOTIDE SEQUENCE [LARGE SCALE GENOMIC DNA]</scope>
    <source>
        <strain evidence="9 10">JCM 15309</strain>
    </source>
</reference>
<dbReference type="PANTHER" id="PTHR32322">
    <property type="entry name" value="INNER MEMBRANE TRANSPORTER"/>
    <property type="match status" value="1"/>
</dbReference>
<accession>A0ABN2QHX5</accession>
<evidence type="ECO:0000256" key="5">
    <source>
        <dbReference type="ARBA" id="ARBA00023136"/>
    </source>
</evidence>
<dbReference type="EMBL" id="BAAAPB010000001">
    <property type="protein sequence ID" value="GAA1950778.1"/>
    <property type="molecule type" value="Genomic_DNA"/>
</dbReference>
<feature type="transmembrane region" description="Helical" evidence="7">
    <location>
        <begin position="229"/>
        <end position="254"/>
    </location>
</feature>
<evidence type="ECO:0000259" key="8">
    <source>
        <dbReference type="Pfam" id="PF00892"/>
    </source>
</evidence>
<feature type="transmembrane region" description="Helical" evidence="7">
    <location>
        <begin position="173"/>
        <end position="192"/>
    </location>
</feature>
<dbReference type="Proteomes" id="UP001500571">
    <property type="component" value="Unassembled WGS sequence"/>
</dbReference>
<evidence type="ECO:0000313" key="9">
    <source>
        <dbReference type="EMBL" id="GAA1950778.1"/>
    </source>
</evidence>
<feature type="transmembrane region" description="Helical" evidence="7">
    <location>
        <begin position="260"/>
        <end position="280"/>
    </location>
</feature>
<comment type="caution">
    <text evidence="9">The sequence shown here is derived from an EMBL/GenBank/DDBJ whole genome shotgun (WGS) entry which is preliminary data.</text>
</comment>
<evidence type="ECO:0000256" key="3">
    <source>
        <dbReference type="ARBA" id="ARBA00022692"/>
    </source>
</evidence>
<keyword evidence="3 7" id="KW-0812">Transmembrane</keyword>
<name>A0ABN2QHX5_9ACTN</name>
<dbReference type="InterPro" id="IPR050638">
    <property type="entry name" value="AA-Vitamin_Transporters"/>
</dbReference>
<comment type="subcellular location">
    <subcellularLocation>
        <location evidence="1">Membrane</location>
        <topology evidence="1">Multi-pass membrane protein</topology>
    </subcellularLocation>
</comment>
<dbReference type="InterPro" id="IPR000620">
    <property type="entry name" value="EamA_dom"/>
</dbReference>